<dbReference type="PATRIC" id="fig|1217690.3.peg.1529"/>
<organism evidence="2 3">
    <name type="scientific">Acinetobacter calcoaceticus ANC 3811</name>
    <dbReference type="NCBI Taxonomy" id="1217690"/>
    <lineage>
        <taxon>Bacteria</taxon>
        <taxon>Pseudomonadati</taxon>
        <taxon>Pseudomonadota</taxon>
        <taxon>Gammaproteobacteria</taxon>
        <taxon>Moraxellales</taxon>
        <taxon>Moraxellaceae</taxon>
        <taxon>Acinetobacter</taxon>
        <taxon>Acinetobacter calcoaceticus/baumannii complex</taxon>
    </lineage>
</organism>
<accession>R8Y463</accession>
<dbReference type="EMBL" id="APQJ01000007">
    <property type="protein sequence ID" value="EOQ63916.1"/>
    <property type="molecule type" value="Genomic_DNA"/>
</dbReference>
<dbReference type="HOGENOM" id="CLU_1485989_0_0_6"/>
<evidence type="ECO:0008006" key="4">
    <source>
        <dbReference type="Google" id="ProtNLM"/>
    </source>
</evidence>
<dbReference type="RefSeq" id="WP_016138401.1">
    <property type="nucleotide sequence ID" value="NZ_KB976986.1"/>
</dbReference>
<comment type="caution">
    <text evidence="2">The sequence shown here is derived from an EMBL/GenBank/DDBJ whole genome shotgun (WGS) entry which is preliminary data.</text>
</comment>
<reference evidence="2 3" key="1">
    <citation type="submission" date="2013-02" db="EMBL/GenBank/DDBJ databases">
        <title>The Genome Sequence of Acinetobacter sp. ANC 3811.</title>
        <authorList>
            <consortium name="The Broad Institute Genome Sequencing Platform"/>
            <consortium name="The Broad Institute Genome Sequencing Center for Infectious Disease"/>
            <person name="Cerqueira G."/>
            <person name="Feldgarden M."/>
            <person name="Courvalin P."/>
            <person name="Perichon B."/>
            <person name="Grillot-Courvalin C."/>
            <person name="Clermont D."/>
            <person name="Rocha E."/>
            <person name="Yoon E.-J."/>
            <person name="Nemec A."/>
            <person name="Walker B."/>
            <person name="Young S.K."/>
            <person name="Zeng Q."/>
            <person name="Gargeya S."/>
            <person name="Fitzgerald M."/>
            <person name="Haas B."/>
            <person name="Abouelleil A."/>
            <person name="Alvarado L."/>
            <person name="Arachchi H.M."/>
            <person name="Berlin A.M."/>
            <person name="Chapman S.B."/>
            <person name="Dewar J."/>
            <person name="Goldberg J."/>
            <person name="Griggs A."/>
            <person name="Gujja S."/>
            <person name="Hansen M."/>
            <person name="Howarth C."/>
            <person name="Imamovic A."/>
            <person name="Larimer J."/>
            <person name="McCowan C."/>
            <person name="Murphy C."/>
            <person name="Neiman D."/>
            <person name="Pearson M."/>
            <person name="Priest M."/>
            <person name="Roberts A."/>
            <person name="Saif S."/>
            <person name="Shea T."/>
            <person name="Sisk P."/>
            <person name="Sykes S."/>
            <person name="Wortman J."/>
            <person name="Nusbaum C."/>
            <person name="Birren B."/>
        </authorList>
    </citation>
    <scope>NUCLEOTIDE SEQUENCE [LARGE SCALE GENOMIC DNA]</scope>
    <source>
        <strain evidence="2 3">ANC 3811</strain>
    </source>
</reference>
<evidence type="ECO:0000313" key="3">
    <source>
        <dbReference type="Proteomes" id="UP000014041"/>
    </source>
</evidence>
<keyword evidence="1" id="KW-0472">Membrane</keyword>
<keyword evidence="1" id="KW-0812">Transmembrane</keyword>
<protein>
    <recommendedName>
        <fullName evidence="4">DUF4760 domain-containing protein</fullName>
    </recommendedName>
</protein>
<name>R8Y463_ACICA</name>
<feature type="transmembrane region" description="Helical" evidence="1">
    <location>
        <begin position="6"/>
        <end position="27"/>
    </location>
</feature>
<dbReference type="Proteomes" id="UP000014041">
    <property type="component" value="Unassembled WGS sequence"/>
</dbReference>
<proteinExistence type="predicted"/>
<keyword evidence="1" id="KW-1133">Transmembrane helix</keyword>
<evidence type="ECO:0000256" key="1">
    <source>
        <dbReference type="SAM" id="Phobius"/>
    </source>
</evidence>
<dbReference type="AlphaFoldDB" id="R8Y463"/>
<evidence type="ECO:0000313" key="2">
    <source>
        <dbReference type="EMBL" id="EOQ63916.1"/>
    </source>
</evidence>
<sequence length="181" mass="21818">METLNFIAGFFSIISSIATVIALFFAWRMWKTWKVQQTYALHREKLIENEINIIALYHYQGNVMKQMIEMKQIEFIRDLTDDEMDNYKDILVRIQDKQVEFEDKYGFCLFTLERYGIHYSPSLRFDILGFKKITNDWIKKVRKCQNLEELNIVIKNYYTESANERDNLLNKLAEFRQVSLK</sequence>
<gene>
    <name evidence="2" type="ORF">F935_01546</name>
</gene>